<dbReference type="Pfam" id="PF00132">
    <property type="entry name" value="Hexapep"/>
    <property type="match status" value="1"/>
</dbReference>
<dbReference type="Proteomes" id="UP000182835">
    <property type="component" value="Unassembled WGS sequence"/>
</dbReference>
<dbReference type="PANTHER" id="PTHR13061:SF29">
    <property type="entry name" value="GAMMA CARBONIC ANHYDRASE-LIKE 1, MITOCHONDRIAL-RELATED"/>
    <property type="match status" value="1"/>
</dbReference>
<dbReference type="InterPro" id="IPR001451">
    <property type="entry name" value="Hexapep"/>
</dbReference>
<gene>
    <name evidence="1" type="ORF">RU96_GL000935</name>
</gene>
<accession>A0A1L8R3M8</accession>
<dbReference type="InterPro" id="IPR047324">
    <property type="entry name" value="LbH_gamma_CA-like"/>
</dbReference>
<dbReference type="SUPFAM" id="SSF51161">
    <property type="entry name" value="Trimeric LpxA-like enzymes"/>
    <property type="match status" value="1"/>
</dbReference>
<evidence type="ECO:0000313" key="2">
    <source>
        <dbReference type="Proteomes" id="UP000182835"/>
    </source>
</evidence>
<dbReference type="EMBL" id="JXKG01000019">
    <property type="protein sequence ID" value="OJG14373.1"/>
    <property type="molecule type" value="Genomic_DNA"/>
</dbReference>
<keyword evidence="1" id="KW-0808">Transferase</keyword>
<dbReference type="AlphaFoldDB" id="A0A1L8R3M8"/>
<dbReference type="PANTHER" id="PTHR13061">
    <property type="entry name" value="DYNACTIN SUBUNIT P25"/>
    <property type="match status" value="1"/>
</dbReference>
<evidence type="ECO:0000313" key="1">
    <source>
        <dbReference type="EMBL" id="OJG14373.1"/>
    </source>
</evidence>
<dbReference type="STRING" id="317010.RU96_GL000935"/>
<dbReference type="InterPro" id="IPR011004">
    <property type="entry name" value="Trimer_LpxA-like_sf"/>
</dbReference>
<protein>
    <submittedName>
        <fullName evidence="1">Carbonic anhydrase/acetyltransferase</fullName>
    </submittedName>
</protein>
<proteinExistence type="predicted"/>
<dbReference type="InterPro" id="IPR050484">
    <property type="entry name" value="Transf_Hexapept/Carb_Anhydrase"/>
</dbReference>
<name>A0A1L8R3M8_9ENTE</name>
<dbReference type="Gene3D" id="2.160.10.10">
    <property type="entry name" value="Hexapeptide repeat proteins"/>
    <property type="match status" value="1"/>
</dbReference>
<dbReference type="CDD" id="cd04645">
    <property type="entry name" value="LbH_gamma_CA_like"/>
    <property type="match status" value="1"/>
</dbReference>
<sequence length="187" mass="20338">MFIMFFLMCYNGATKRNSGRRRQEKMKNFIAENAVVVGDVTLGKDATVWFNSVIRGDSNFVKIGARTNIQDGTIIHVDYDAPTEIANDVTVGHQCMLHGCKVEQGALIGMSSIILNHAVIGENSLIGAGSLVTQGTIIPPNVLAFGRPAKVIRSLTPAEIAKNKANIQHYCQLGEEFMAGKYPAIKN</sequence>
<organism evidence="1 2">
    <name type="scientific">Enterococcus canintestini</name>
    <dbReference type="NCBI Taxonomy" id="317010"/>
    <lineage>
        <taxon>Bacteria</taxon>
        <taxon>Bacillati</taxon>
        <taxon>Bacillota</taxon>
        <taxon>Bacilli</taxon>
        <taxon>Lactobacillales</taxon>
        <taxon>Enterococcaceae</taxon>
        <taxon>Enterococcus</taxon>
    </lineage>
</organism>
<comment type="caution">
    <text evidence="1">The sequence shown here is derived from an EMBL/GenBank/DDBJ whole genome shotgun (WGS) entry which is preliminary data.</text>
</comment>
<dbReference type="GO" id="GO:0016740">
    <property type="term" value="F:transferase activity"/>
    <property type="evidence" value="ECO:0007669"/>
    <property type="project" value="UniProtKB-KW"/>
</dbReference>
<reference evidence="1 2" key="1">
    <citation type="submission" date="2014-12" db="EMBL/GenBank/DDBJ databases">
        <title>Draft genome sequences of 29 type strains of Enterococci.</title>
        <authorList>
            <person name="Zhong Z."/>
            <person name="Sun Z."/>
            <person name="Liu W."/>
            <person name="Zhang W."/>
            <person name="Zhang H."/>
        </authorList>
    </citation>
    <scope>NUCLEOTIDE SEQUENCE [LARGE SCALE GENOMIC DNA]</scope>
    <source>
        <strain evidence="1 2">DSM 21207</strain>
    </source>
</reference>